<feature type="transmembrane region" description="Helical" evidence="1">
    <location>
        <begin position="7"/>
        <end position="26"/>
    </location>
</feature>
<name>A0A1G2NZC9_9BACT</name>
<protein>
    <submittedName>
        <fullName evidence="2">Uncharacterized protein</fullName>
    </submittedName>
</protein>
<evidence type="ECO:0000256" key="1">
    <source>
        <dbReference type="SAM" id="Phobius"/>
    </source>
</evidence>
<accession>A0A1G2NZC9</accession>
<reference evidence="2 3" key="1">
    <citation type="journal article" date="2016" name="Nat. Commun.">
        <title>Thousands of microbial genomes shed light on interconnected biogeochemical processes in an aquifer system.</title>
        <authorList>
            <person name="Anantharaman K."/>
            <person name="Brown C.T."/>
            <person name="Hug L.A."/>
            <person name="Sharon I."/>
            <person name="Castelle C.J."/>
            <person name="Probst A.J."/>
            <person name="Thomas B.C."/>
            <person name="Singh A."/>
            <person name="Wilkins M.J."/>
            <person name="Karaoz U."/>
            <person name="Brodie E.L."/>
            <person name="Williams K.H."/>
            <person name="Hubbard S.S."/>
            <person name="Banfield J.F."/>
        </authorList>
    </citation>
    <scope>NUCLEOTIDE SEQUENCE [LARGE SCALE GENOMIC DNA]</scope>
</reference>
<gene>
    <name evidence="2" type="ORF">A3G52_03630</name>
</gene>
<dbReference type="EMBL" id="MHSK01000033">
    <property type="protein sequence ID" value="OHA41430.1"/>
    <property type="molecule type" value="Genomic_DNA"/>
</dbReference>
<keyword evidence="1" id="KW-0812">Transmembrane</keyword>
<sequence>MESSFKPVGIIIVILAIIGLIWALSLRSDNDISVSSEEDLAFLPSEEVSLNTDNGSKNKSKENPDVTPDIALERCVNSERESVRAEDISYEKGTILASFHNNISLGQAVKIVESSGLGYEQRENLETDFENNKWLTVIVTEGEEFKGVCLLRRIDGVKNVILNRLFELHE</sequence>
<dbReference type="Proteomes" id="UP000177269">
    <property type="component" value="Unassembled WGS sequence"/>
</dbReference>
<evidence type="ECO:0000313" key="3">
    <source>
        <dbReference type="Proteomes" id="UP000177269"/>
    </source>
</evidence>
<keyword evidence="1" id="KW-0472">Membrane</keyword>
<dbReference type="AlphaFoldDB" id="A0A1G2NZC9"/>
<comment type="caution">
    <text evidence="2">The sequence shown here is derived from an EMBL/GenBank/DDBJ whole genome shotgun (WGS) entry which is preliminary data.</text>
</comment>
<evidence type="ECO:0000313" key="2">
    <source>
        <dbReference type="EMBL" id="OHA41430.1"/>
    </source>
</evidence>
<organism evidence="2 3">
    <name type="scientific">Candidatus Taylorbacteria bacterium RIFCSPLOWO2_12_FULL_43_20</name>
    <dbReference type="NCBI Taxonomy" id="1802332"/>
    <lineage>
        <taxon>Bacteria</taxon>
        <taxon>Candidatus Tayloriibacteriota</taxon>
    </lineage>
</organism>
<proteinExistence type="predicted"/>
<keyword evidence="1" id="KW-1133">Transmembrane helix</keyword>